<keyword evidence="5" id="KW-1185">Reference proteome</keyword>
<dbReference type="AlphaFoldDB" id="A0AAQ3L6M9"/>
<sequence>MLSHFTAPENLPFAVALGLFFVIGILQTVSLFTGISLFGWIDDLLPDLDAVGGDLDLEVGGDIDVDADVNIDADADTGPDSVSEASFIAQVFAWMNFGKVPFIITFLLFLFLFSFFGYNIQLSLKEMGLGLAPPLLLSPIALVAAILPLKWGNGILGRVIPKDETNAVSSHTFVGRIAKITIGEATHDKPAEAKLRGPLGRTHYVMVLADRENVNFKQGDHVLLVDQKGPNFTCIAVKNDNLILDGE</sequence>
<dbReference type="Pfam" id="PF07290">
    <property type="entry name" value="YqiJ_OB"/>
    <property type="match status" value="1"/>
</dbReference>
<evidence type="ECO:0000259" key="3">
    <source>
        <dbReference type="Pfam" id="PF21001"/>
    </source>
</evidence>
<dbReference type="Proteomes" id="UP001304300">
    <property type="component" value="Chromosome"/>
</dbReference>
<protein>
    <submittedName>
        <fullName evidence="4">DUF1449 family protein</fullName>
    </submittedName>
</protein>
<feature type="transmembrane region" description="Helical" evidence="1">
    <location>
        <begin position="12"/>
        <end position="41"/>
    </location>
</feature>
<feature type="transmembrane region" description="Helical" evidence="1">
    <location>
        <begin position="100"/>
        <end position="118"/>
    </location>
</feature>
<dbReference type="EMBL" id="CP136920">
    <property type="protein sequence ID" value="WOO40046.1"/>
    <property type="molecule type" value="Genomic_DNA"/>
</dbReference>
<gene>
    <name evidence="4" type="ORF">RZN69_15590</name>
</gene>
<evidence type="ECO:0000256" key="1">
    <source>
        <dbReference type="SAM" id="Phobius"/>
    </source>
</evidence>
<proteinExistence type="predicted"/>
<dbReference type="InterPro" id="IPR010840">
    <property type="entry name" value="YqiJ_OB"/>
</dbReference>
<feature type="domain" description="Inner membrane protein YqiJ N-terminal" evidence="3">
    <location>
        <begin position="10"/>
        <end position="146"/>
    </location>
</feature>
<keyword evidence="1" id="KW-0812">Transmembrane</keyword>
<keyword evidence="1" id="KW-1133">Transmembrane helix</keyword>
<feature type="transmembrane region" description="Helical" evidence="1">
    <location>
        <begin position="130"/>
        <end position="151"/>
    </location>
</feature>
<accession>A0AAQ3L6M9</accession>
<keyword evidence="1" id="KW-0472">Membrane</keyword>
<dbReference type="RefSeq" id="WP_317832142.1">
    <property type="nucleotide sequence ID" value="NZ_CP136920.1"/>
</dbReference>
<evidence type="ECO:0000313" key="4">
    <source>
        <dbReference type="EMBL" id="WOO40046.1"/>
    </source>
</evidence>
<feature type="domain" description="Inner membrane protein YqiJ OB-fold" evidence="2">
    <location>
        <begin position="172"/>
        <end position="235"/>
    </location>
</feature>
<dbReference type="KEGG" id="puo:RZN69_15590"/>
<evidence type="ECO:0000313" key="5">
    <source>
        <dbReference type="Proteomes" id="UP001304300"/>
    </source>
</evidence>
<name>A0AAQ3L6M9_9BACT</name>
<evidence type="ECO:0000259" key="2">
    <source>
        <dbReference type="Pfam" id="PF07290"/>
    </source>
</evidence>
<dbReference type="InterPro" id="IPR048376">
    <property type="entry name" value="YqiJ_N"/>
</dbReference>
<organism evidence="4 5">
    <name type="scientific">Rubellicoccus peritrichatus</name>
    <dbReference type="NCBI Taxonomy" id="3080537"/>
    <lineage>
        <taxon>Bacteria</taxon>
        <taxon>Pseudomonadati</taxon>
        <taxon>Verrucomicrobiota</taxon>
        <taxon>Opitutia</taxon>
        <taxon>Puniceicoccales</taxon>
        <taxon>Cerasicoccaceae</taxon>
        <taxon>Rubellicoccus</taxon>
    </lineage>
</organism>
<reference evidence="4 5" key="1">
    <citation type="submission" date="2023-10" db="EMBL/GenBank/DDBJ databases">
        <title>Rubellicoccus peritrichatus gen. nov., sp. nov., isolated from an algae of coral reef tank.</title>
        <authorList>
            <person name="Luo J."/>
        </authorList>
    </citation>
    <scope>NUCLEOTIDE SEQUENCE [LARGE SCALE GENOMIC DNA]</scope>
    <source>
        <strain evidence="4 5">CR14</strain>
    </source>
</reference>
<dbReference type="Pfam" id="PF21001">
    <property type="entry name" value="YqiJ_N"/>
    <property type="match status" value="1"/>
</dbReference>